<dbReference type="Proteomes" id="UP000663586">
    <property type="component" value="Chromosome"/>
</dbReference>
<evidence type="ECO:0000313" key="4">
    <source>
        <dbReference type="Proteomes" id="UP000663586"/>
    </source>
</evidence>
<dbReference type="AlphaFoldDB" id="A0A897MMK3"/>
<dbReference type="InterPro" id="IPR002347">
    <property type="entry name" value="SDR_fam"/>
</dbReference>
<dbReference type="GO" id="GO:0016491">
    <property type="term" value="F:oxidoreductase activity"/>
    <property type="evidence" value="ECO:0007669"/>
    <property type="project" value="UniProtKB-KW"/>
</dbReference>
<keyword evidence="4" id="KW-1185">Reference proteome</keyword>
<organism evidence="3 4">
    <name type="scientific">Natranaeroarchaeum sulfidigenes</name>
    <dbReference type="NCBI Taxonomy" id="2784880"/>
    <lineage>
        <taxon>Archaea</taxon>
        <taxon>Methanobacteriati</taxon>
        <taxon>Methanobacteriota</taxon>
        <taxon>Stenosarchaea group</taxon>
        <taxon>Halobacteria</taxon>
        <taxon>Halobacteriales</taxon>
        <taxon>Natronoarchaeaceae</taxon>
        <taxon>Natranaeroarchaeum</taxon>
    </lineage>
</organism>
<reference evidence="3" key="1">
    <citation type="submission" date="2020-11" db="EMBL/GenBank/DDBJ databases">
        <title>Carbohydrate-dependent, anaerobic sulfur respiration: A novel catabolism in halophilic archaea.</title>
        <authorList>
            <person name="Sorokin D.Y."/>
            <person name="Messina E."/>
            <person name="Smedile F."/>
            <person name="La Cono V."/>
            <person name="Hallsworth J.E."/>
            <person name="Yakimov M.M."/>
        </authorList>
    </citation>
    <scope>NUCLEOTIDE SEQUENCE</scope>
    <source>
        <strain evidence="3">AArc-S</strain>
    </source>
</reference>
<dbReference type="PANTHER" id="PTHR43669">
    <property type="entry name" value="5-KETO-D-GLUCONATE 5-REDUCTASE"/>
    <property type="match status" value="1"/>
</dbReference>
<dbReference type="Gene3D" id="3.40.50.720">
    <property type="entry name" value="NAD(P)-binding Rossmann-like Domain"/>
    <property type="match status" value="1"/>
</dbReference>
<name>A0A897MMK3_9EURY</name>
<keyword evidence="2" id="KW-0560">Oxidoreductase</keyword>
<dbReference type="EMBL" id="CP064786">
    <property type="protein sequence ID" value="QSG01632.1"/>
    <property type="molecule type" value="Genomic_DNA"/>
</dbReference>
<dbReference type="PRINTS" id="PR00081">
    <property type="entry name" value="GDHRDH"/>
</dbReference>
<proteinExistence type="inferred from homology"/>
<protein>
    <submittedName>
        <fullName evidence="3">Short-chain alcohol dehydrogenase</fullName>
    </submittedName>
</protein>
<dbReference type="CDD" id="cd05233">
    <property type="entry name" value="SDR_c"/>
    <property type="match status" value="1"/>
</dbReference>
<evidence type="ECO:0000313" key="3">
    <source>
        <dbReference type="EMBL" id="QSG01632.1"/>
    </source>
</evidence>
<comment type="similarity">
    <text evidence="1">Belongs to the short-chain dehydrogenases/reductases (SDR) family.</text>
</comment>
<evidence type="ECO:0000256" key="1">
    <source>
        <dbReference type="ARBA" id="ARBA00006484"/>
    </source>
</evidence>
<dbReference type="PANTHER" id="PTHR43669:SF3">
    <property type="entry name" value="ALCOHOL DEHYDROGENASE, PUTATIVE (AFU_ORTHOLOGUE AFUA_3G03445)-RELATED"/>
    <property type="match status" value="1"/>
</dbReference>
<dbReference type="GeneID" id="70683788"/>
<dbReference type="KEGG" id="hara:AArcS_0403"/>
<gene>
    <name evidence="3" type="primary">fabG2</name>
    <name evidence="3" type="ORF">AArcS_0403</name>
</gene>
<sequence>MDDSTAVVTGATSGIGRAVAAACADEGAHVVACARDADEIADVVAEIEASGGTATGVRADVRDEFDVERLVETAARVAGDGIEYVFANAGVFHGSPGDEPIDAESYSTYDDHLRTNGRGVFATIKEAKPHLTDSARVIVPTGSVARDAKAGIGSYAVSKATAEAVARAFAVDIEQTVGCVDPGQVATDLSGPDGRAPEDVAPLFLWAATEADPEELDGAVLGLREWKMATR</sequence>
<dbReference type="Pfam" id="PF00106">
    <property type="entry name" value="adh_short"/>
    <property type="match status" value="1"/>
</dbReference>
<dbReference type="SUPFAM" id="SSF51735">
    <property type="entry name" value="NAD(P)-binding Rossmann-fold domains"/>
    <property type="match status" value="1"/>
</dbReference>
<evidence type="ECO:0000256" key="2">
    <source>
        <dbReference type="ARBA" id="ARBA00023002"/>
    </source>
</evidence>
<dbReference type="RefSeq" id="WP_238478749.1">
    <property type="nucleotide sequence ID" value="NZ_CP064786.1"/>
</dbReference>
<accession>A0A897MMK3</accession>
<dbReference type="InterPro" id="IPR036291">
    <property type="entry name" value="NAD(P)-bd_dom_sf"/>
</dbReference>